<organism evidence="2 3">
    <name type="scientific">Dorcoceras hygrometricum</name>
    <dbReference type="NCBI Taxonomy" id="472368"/>
    <lineage>
        <taxon>Eukaryota</taxon>
        <taxon>Viridiplantae</taxon>
        <taxon>Streptophyta</taxon>
        <taxon>Embryophyta</taxon>
        <taxon>Tracheophyta</taxon>
        <taxon>Spermatophyta</taxon>
        <taxon>Magnoliopsida</taxon>
        <taxon>eudicotyledons</taxon>
        <taxon>Gunneridae</taxon>
        <taxon>Pentapetalae</taxon>
        <taxon>asterids</taxon>
        <taxon>lamiids</taxon>
        <taxon>Lamiales</taxon>
        <taxon>Gesneriaceae</taxon>
        <taxon>Didymocarpoideae</taxon>
        <taxon>Trichosporeae</taxon>
        <taxon>Loxocarpinae</taxon>
        <taxon>Dorcoceras</taxon>
    </lineage>
</organism>
<accession>A0A2Z7ACT6</accession>
<protein>
    <submittedName>
        <fullName evidence="2">Uncharacterized protein</fullName>
    </submittedName>
</protein>
<feature type="compositionally biased region" description="Basic residues" evidence="1">
    <location>
        <begin position="157"/>
        <end position="172"/>
    </location>
</feature>
<feature type="region of interest" description="Disordered" evidence="1">
    <location>
        <begin position="151"/>
        <end position="190"/>
    </location>
</feature>
<proteinExistence type="predicted"/>
<feature type="compositionally biased region" description="Gly residues" evidence="1">
    <location>
        <begin position="341"/>
        <end position="352"/>
    </location>
</feature>
<reference evidence="2 3" key="1">
    <citation type="journal article" date="2015" name="Proc. Natl. Acad. Sci. U.S.A.">
        <title>The resurrection genome of Boea hygrometrica: A blueprint for survival of dehydration.</title>
        <authorList>
            <person name="Xiao L."/>
            <person name="Yang G."/>
            <person name="Zhang L."/>
            <person name="Yang X."/>
            <person name="Zhao S."/>
            <person name="Ji Z."/>
            <person name="Zhou Q."/>
            <person name="Hu M."/>
            <person name="Wang Y."/>
            <person name="Chen M."/>
            <person name="Xu Y."/>
            <person name="Jin H."/>
            <person name="Xiao X."/>
            <person name="Hu G."/>
            <person name="Bao F."/>
            <person name="Hu Y."/>
            <person name="Wan P."/>
            <person name="Li L."/>
            <person name="Deng X."/>
            <person name="Kuang T."/>
            <person name="Xiang C."/>
            <person name="Zhu J.K."/>
            <person name="Oliver M.J."/>
            <person name="He Y."/>
        </authorList>
    </citation>
    <scope>NUCLEOTIDE SEQUENCE [LARGE SCALE GENOMIC DNA]</scope>
    <source>
        <strain evidence="3">cv. XS01</strain>
    </source>
</reference>
<feature type="compositionally biased region" description="Basic and acidic residues" evidence="1">
    <location>
        <begin position="173"/>
        <end position="190"/>
    </location>
</feature>
<feature type="compositionally biased region" description="Low complexity" evidence="1">
    <location>
        <begin position="330"/>
        <end position="340"/>
    </location>
</feature>
<keyword evidence="3" id="KW-1185">Reference proteome</keyword>
<feature type="compositionally biased region" description="Basic and acidic residues" evidence="1">
    <location>
        <begin position="356"/>
        <end position="365"/>
    </location>
</feature>
<dbReference type="EMBL" id="KV018645">
    <property type="protein sequence ID" value="KZV16732.1"/>
    <property type="molecule type" value="Genomic_DNA"/>
</dbReference>
<evidence type="ECO:0000313" key="3">
    <source>
        <dbReference type="Proteomes" id="UP000250235"/>
    </source>
</evidence>
<dbReference type="Proteomes" id="UP000250235">
    <property type="component" value="Unassembled WGS sequence"/>
</dbReference>
<evidence type="ECO:0000256" key="1">
    <source>
        <dbReference type="SAM" id="MobiDB-lite"/>
    </source>
</evidence>
<name>A0A2Z7ACT6_9LAMI</name>
<feature type="region of interest" description="Disordered" evidence="1">
    <location>
        <begin position="309"/>
        <end position="366"/>
    </location>
</feature>
<gene>
    <name evidence="2" type="ORF">F511_25878</name>
</gene>
<feature type="compositionally biased region" description="Gly residues" evidence="1">
    <location>
        <begin position="315"/>
        <end position="329"/>
    </location>
</feature>
<sequence length="388" mass="42669">MPNEFRQLHDIVAKALCAKDGSFDQVSSEKLDLMIAIIAVLKVNWAQILFQVLLKMVQTPKRQSQGFAIQVSALLQHIVKENLGKLMKLHSQKVLTSRSVQTYIKRNTEIKQTGETIKYNEETASNTEGGASQGSQPIEAIETASLAAAKETGVNNLKKRKHKGGGKKKHTKRVTELARQTAEKQTVEERRPVAPTHFDSKEVSESNSCSLVTRRCRRKQLLDTAAQYLTSLSTRVSSLDQAYACIRDDTNTTRNHNILMRDQLKNAADGLDIKIDVLDRTLTQRMVDQLAVVKSHLAALVEGLQEFGDAKKGEGGQNRSGEGSSGGGPSNVRGRVLSLRGGRGSSLGGGRGPNQRSDDPADPKNRIRYTPCFKSYMGQICLLGNNLF</sequence>
<dbReference type="AlphaFoldDB" id="A0A2Z7ACT6"/>
<evidence type="ECO:0000313" key="2">
    <source>
        <dbReference type="EMBL" id="KZV16732.1"/>
    </source>
</evidence>